<evidence type="ECO:0000256" key="2">
    <source>
        <dbReference type="SAM" id="MobiDB-lite"/>
    </source>
</evidence>
<gene>
    <name evidence="5" type="ORF">CCMP2556_LOCUS34321</name>
</gene>
<dbReference type="PROSITE" id="PS50003">
    <property type="entry name" value="PH_DOMAIN"/>
    <property type="match status" value="2"/>
</dbReference>
<dbReference type="PROSITE" id="PS00018">
    <property type="entry name" value="EF_HAND_1"/>
    <property type="match status" value="1"/>
</dbReference>
<dbReference type="SUPFAM" id="SSF50729">
    <property type="entry name" value="PH domain-like"/>
    <property type="match status" value="1"/>
</dbReference>
<name>A0ABP0P1V2_9DINO</name>
<dbReference type="PANTHER" id="PTHR16166:SF93">
    <property type="entry name" value="INTERMEMBRANE LIPID TRANSFER PROTEIN VPS13"/>
    <property type="match status" value="1"/>
</dbReference>
<dbReference type="InterPro" id="IPR001849">
    <property type="entry name" value="PH_domain"/>
</dbReference>
<feature type="region of interest" description="Disordered" evidence="2">
    <location>
        <begin position="445"/>
        <end position="476"/>
    </location>
</feature>
<feature type="domain" description="EF-hand" evidence="4">
    <location>
        <begin position="1"/>
        <end position="24"/>
    </location>
</feature>
<dbReference type="InterPro" id="IPR026847">
    <property type="entry name" value="VPS13"/>
</dbReference>
<feature type="region of interest" description="Disordered" evidence="2">
    <location>
        <begin position="1718"/>
        <end position="1743"/>
    </location>
</feature>
<comment type="caution">
    <text evidence="5">The sequence shown here is derived from an EMBL/GenBank/DDBJ whole genome shotgun (WGS) entry which is preliminary data.</text>
</comment>
<keyword evidence="6" id="KW-1185">Reference proteome</keyword>
<reference evidence="5 6" key="1">
    <citation type="submission" date="2024-02" db="EMBL/GenBank/DDBJ databases">
        <authorList>
            <person name="Chen Y."/>
            <person name="Shah S."/>
            <person name="Dougan E. K."/>
            <person name="Thang M."/>
            <person name="Chan C."/>
        </authorList>
    </citation>
    <scope>NUCLEOTIDE SEQUENCE [LARGE SCALE GENOMIC DNA]</scope>
</reference>
<evidence type="ECO:0000256" key="1">
    <source>
        <dbReference type="ARBA" id="ARBA00006545"/>
    </source>
</evidence>
<evidence type="ECO:0000259" key="4">
    <source>
        <dbReference type="PROSITE" id="PS50222"/>
    </source>
</evidence>
<evidence type="ECO:0000313" key="5">
    <source>
        <dbReference type="EMBL" id="CAK9069781.1"/>
    </source>
</evidence>
<evidence type="ECO:0000259" key="3">
    <source>
        <dbReference type="PROSITE" id="PS50003"/>
    </source>
</evidence>
<evidence type="ECO:0008006" key="7">
    <source>
        <dbReference type="Google" id="ProtNLM"/>
    </source>
</evidence>
<protein>
    <recommendedName>
        <fullName evidence="7">Calmodulin</fullName>
    </recommendedName>
</protein>
<organism evidence="5 6">
    <name type="scientific">Durusdinium trenchii</name>
    <dbReference type="NCBI Taxonomy" id="1381693"/>
    <lineage>
        <taxon>Eukaryota</taxon>
        <taxon>Sar</taxon>
        <taxon>Alveolata</taxon>
        <taxon>Dinophyceae</taxon>
        <taxon>Suessiales</taxon>
        <taxon>Symbiodiniaceae</taxon>
        <taxon>Durusdinium</taxon>
    </lineage>
</organism>
<evidence type="ECO:0000313" key="6">
    <source>
        <dbReference type="Proteomes" id="UP001642484"/>
    </source>
</evidence>
<dbReference type="InterPro" id="IPR011993">
    <property type="entry name" value="PH-like_dom_sf"/>
</dbReference>
<dbReference type="Gene3D" id="2.30.29.30">
    <property type="entry name" value="Pleckstrin-homology domain (PH domain)/Phosphotyrosine-binding domain (PTB)"/>
    <property type="match status" value="1"/>
</dbReference>
<dbReference type="PANTHER" id="PTHR16166">
    <property type="entry name" value="VACUOLAR PROTEIN SORTING-ASSOCIATED PROTEIN VPS13"/>
    <property type="match status" value="1"/>
</dbReference>
<feature type="compositionally biased region" description="Acidic residues" evidence="2">
    <location>
        <begin position="1730"/>
        <end position="1740"/>
    </location>
</feature>
<proteinExistence type="inferred from homology"/>
<dbReference type="EMBL" id="CAXAMN010022472">
    <property type="protein sequence ID" value="CAK9069781.1"/>
    <property type="molecule type" value="Genomic_DNA"/>
</dbReference>
<sequence length="2766" mass="306999">MDSSNDGKVSFEEFCDALAGGEGRSASKNFGPLSLRAGELASKSFLEGHDEEDDQASKARLWNLLHEDIQAQVGGGSNSSPLTLQWKLLRALRNYSDAKEWWESTLRPEVAPDAHWEIEPDRPVLSARELMFAALSDSGQIQQITEEKTATAQSRRTGPRHRSGLKLRMACDGFRLNLEDPLSQLRGQHRLSLGAASDSDDSKAFDLELTYWHATGHRHLSFEDQLKATIVVRGFFSSCMNPCHHHPEFIMESWGFNVCVDSPAGVKALTCRFIADCHFVMNVTSSLLLGVKPIVRTLMPPEDPDAFRGDISQSAGGTAPLAHLLQGLRRLTQEKLQEFKLILNDPDAAGVGTKVPGEEIVQVSTGPPRGLDRRGSNKAKWMIPFELNSAKNLARIMLPAGWHVTELHQTDMLQFELFVEAEARSDPPEPSEIVVWSVDTASAGASAGTLAQDQESNHSPTSRTEEDSPETRSCQSSRTLQVLNRCGVPGEVWFERGSKQRIGPVEVLEADGQPSTVVVPDVRCSLCVGVTEVSVYKSAEARPDLSSFGRCGAPIKALQGIMSSRGAERGAERGEVQSCLTASLSIGPQGQALLELLPPLELQNGTQLPLHLHLHPPYGNHAVAAQMGIFGLTRASAAWAAPNLEPKVAIVPPGGTFQVPLHMLQKVNTESHGFGQHFWQVLAEAIPPKKNHCSLAFAFPLGGSILRSGREELELRRSLGLALETTSITGSGPEKTTLQRFTLLLLPGLRVVNSLPVKLLVVLQREKIRDEHCDVEPGGTADFGRSPFGGKLLLAVEGEEPQVLDLPAEALSDRSKFKELKMDQLRLSSNMSCSLHCSWQAGQSPEMVITGKCLLFNKTGLTLQVAERVERDSAQQPAAQLCPGGAAVLGTEAEVCIGLGLQQVVSRSSRDHPEKSQQLELRGFADVQDAERLFCWRSVSVRLSQGRLQLKRQREASEVDGLEQQAILWPLSRYCRCMAAEPQNTGGVKDCFSLEDPSRGQSLVFHAPDSATQREWLMELQRSVQILQEEDEITKGWDKDGGACRRGKVPDELWETWCTSGVPIMAIGEGELMVTAGSSESPSVMFLGVQVHAVLGIPRFPGKGVTVTPRFILRNASESFVQVMPGLLPNKKSGDEPAVTNRVEEIIKEFSGPDTMDIMEFIARDPIADQAVWIPPGESLAIFHFPLRCQASEVSQARKAVALRLPGREPLQLIHVEAKGPLQLQQVLTSGVIPYKDHPWQSGRLPPRMRMLAQEGRLMCLRWKYLKDFQLGDLILTSACEMFIGLPISELGAEWLRKEPWKECEALDLRSQGHHKITLQMFTAQMKAGRCNFDGVGRGCVIFLAQRIDNDYDLQMGKGLPWSGWLGLNNTQEKVVALSSAGSTGGASGVSFMRCSVQVRNSTAFMILSDEPPPYRVENWSDSRTLAVRFLGDDYCEILPPLSWFAFDWPTRAQHEKKERYLILQDLLTEKKEIYQAHDLGLGPPLKLDTNAVDVTGQNAELTEDGFKEIVLKEDPREMEHFVARVAQDLGTVASSSSTLPELTMGALSLREMRQQMIERGLVEPQKPSLTKRGREKAMLCHYTMTTFLKFLLHTGGFAAKESHLSAFAAASSRLPNLLQLLEKLPEEVWVKKERTPEQAFQDLLAVSDVEHTANALHLLVRRVLEEDLAVQPKSVSTTEVHALAKEMANGLRNGQWPQGKLWQHFLMEVKQHCLPSSRAAAADSRQGSEDEAPDEEEAEQPTLATAVSFRSDGALDEIVGKTEPLSQDGFSVVHSLQSHAAMAAFLKRILLDERGEVNDQAGFAEFVQSCVDDPPSFTSLQQEILRGPSWAVFRKMHGKLYVDRFFDGTARVFSVRDQLLSQGTDKGSSVHFDCWDIDLQLAGAQICVVFQTAAHSLGCDHVTGSDEEIFAVTVDHIQLRKKSAERKTKFIVHHFQIDNMREADRSRPIIICPEDSGYYSDRRETLKNKKNQEDPETIPFLYFCVEDVPSGILHFKELELLLQPVVMRLDMEFWIEIGQQLLRWVSSGNSNAAAAVQGFSSEDRQIMETQIRHLREGGIDVPSGKTTLRPIYLEQFRLGALIAQVEFLMPMKKTAKILKQSKAASGSDSATTLEDAEDQFDTQWLQSMWLSRVLARLTYRSHGLMKTVLTVAQKGLVFVITSVGSGVLSSIGHVTPRFALPETVIQSEFTDLTPFANGLFRNYMKHGMWESYKVLGSMNILGDPIGWTLSVGGGVKQFFLKTGSEVLQGDLKGEGVLSLAQGVVGGTAAHVGKFFGALGDTVDALAQTGDAGQNYLPGSVNHVGDGVIVGTQVFGRHVVSGMTGLVKAPIHGFRDKGWRGLGEGFLKGVRGAVAQPVSGLMHGAQHIADGVDATTRLWDHWGQISVRRSARSLQHGRLLPLVGAEFSPRVTVWVDSLEFLTMESFVGSTFAVDRQLRGATYRVQLRAGDWNKPCKLGRLAPNGAIQFDQAKWVPIQTLLEADLNITVQDCTLPGHLDYDMQIVYTAKLHRNFILQQVAQVLREPEDLAVVDDYTCRWRPSSSCRVRLDPTSDSAPAAELLLRFWPAWDPVRVPKTQQWVPKRLSTTAEKRPHPDRKEGLLMKKSKGLLHHWSEKWVVLENHEFKYWSDRKDYEQQEPPKVIGEIQSADTWDKDLRRIKGEGRKLDYAQVRDRQRNLLPLWVARTTQYQPEQFPLQVLWSKATFRVCYRLADPKCKSRFAAGSEPESYFIQLNQDGEVEAQWQPADREQEPVKSWLQAVLRHSILD</sequence>
<feature type="compositionally biased region" description="Polar residues" evidence="2">
    <location>
        <begin position="451"/>
        <end position="462"/>
    </location>
</feature>
<dbReference type="InterPro" id="IPR002048">
    <property type="entry name" value="EF_hand_dom"/>
</dbReference>
<feature type="domain" description="PH" evidence="3">
    <location>
        <begin position="2594"/>
        <end position="2764"/>
    </location>
</feature>
<feature type="domain" description="PH" evidence="3">
    <location>
        <begin position="918"/>
        <end position="1025"/>
    </location>
</feature>
<dbReference type="Proteomes" id="UP001642484">
    <property type="component" value="Unassembled WGS sequence"/>
</dbReference>
<comment type="similarity">
    <text evidence="1">Belongs to the VPS13 family.</text>
</comment>
<dbReference type="PROSITE" id="PS50222">
    <property type="entry name" value="EF_HAND_2"/>
    <property type="match status" value="1"/>
</dbReference>
<accession>A0ABP0P1V2</accession>
<dbReference type="InterPro" id="IPR018247">
    <property type="entry name" value="EF_Hand_1_Ca_BS"/>
</dbReference>